<dbReference type="InterPro" id="IPR003594">
    <property type="entry name" value="HATPase_dom"/>
</dbReference>
<dbReference type="InterPro" id="IPR011006">
    <property type="entry name" value="CheY-like_superfamily"/>
</dbReference>
<comment type="catalytic activity">
    <reaction evidence="1">
        <text>ATP + protein L-histidine = ADP + protein N-phospho-L-histidine.</text>
        <dbReference type="EC" id="2.7.13.3"/>
    </reaction>
</comment>
<dbReference type="SUPFAM" id="SSF47384">
    <property type="entry name" value="Homodimeric domain of signal transducing histidine kinase"/>
    <property type="match status" value="1"/>
</dbReference>
<sequence length="437" mass="48590">MITEPLVQPTYVLLVDDNPNNLKVLSEAVQGCGWKALMATDGESALEQTEYAHPDLILLDVMMPGIDGFETCRRLKANPITQNTPVIFMTALSDATDKVKGLEIGAVDYITKPFQHEEVIARLKLHLKISHLTRTLEQKVQERTAELTQSLQQLKQTQIQLIQSEKMSTLGQLVAGIGHEINNPIGFISGNCSHIEEYVKDILRLVHLQQQKLSHSDPEIEELVEEIDLEYLAEDLPKILGSMHQGIDRLKDISLSLRTFARSDISSKVEFQIHEGMNSTLMLLKHRLKDQSDRPKIEVIKEYGTLPAIICYPGQLNQVFMNIIANAIDAFDDLHQNCSDQEIKASDPHTITITTSVDQEQAAVTICIEDNALGMAPEVQDRIFEPSFTTKAVGKGTGLGLAITQQIIVDKHNGKIKCLSTLGKGTKFIITLPISSQ</sequence>
<dbReference type="SUPFAM" id="SSF52172">
    <property type="entry name" value="CheY-like"/>
    <property type="match status" value="1"/>
</dbReference>
<dbReference type="Pfam" id="PF00072">
    <property type="entry name" value="Response_reg"/>
    <property type="match status" value="1"/>
</dbReference>
<keyword evidence="3 6" id="KW-0597">Phosphoprotein</keyword>
<dbReference type="Gene3D" id="3.40.50.2300">
    <property type="match status" value="1"/>
</dbReference>
<evidence type="ECO:0000313" key="9">
    <source>
        <dbReference type="EMBL" id="MBD2254031.1"/>
    </source>
</evidence>
<reference evidence="9 10" key="1">
    <citation type="journal article" date="2020" name="ISME J.">
        <title>Comparative genomics reveals insights into cyanobacterial evolution and habitat adaptation.</title>
        <authorList>
            <person name="Chen M.Y."/>
            <person name="Teng W.K."/>
            <person name="Zhao L."/>
            <person name="Hu C.X."/>
            <person name="Zhou Y.K."/>
            <person name="Han B.P."/>
            <person name="Song L.R."/>
            <person name="Shu W.S."/>
        </authorList>
    </citation>
    <scope>NUCLEOTIDE SEQUENCE [LARGE SCALE GENOMIC DNA]</scope>
    <source>
        <strain evidence="9 10">FACHB-3921</strain>
    </source>
</reference>
<protein>
    <recommendedName>
        <fullName evidence="2">histidine kinase</fullName>
        <ecNumber evidence="2">2.7.13.3</ecNumber>
    </recommendedName>
</protein>
<dbReference type="InterPro" id="IPR005467">
    <property type="entry name" value="His_kinase_dom"/>
</dbReference>
<dbReference type="InterPro" id="IPR036097">
    <property type="entry name" value="HisK_dim/P_sf"/>
</dbReference>
<name>A0ABR8BJD1_9NOSO</name>
<dbReference type="PRINTS" id="PR00344">
    <property type="entry name" value="BCTRLSENSOR"/>
</dbReference>
<dbReference type="SMART" id="SM00387">
    <property type="entry name" value="HATPase_c"/>
    <property type="match status" value="1"/>
</dbReference>
<feature type="domain" description="Response regulatory" evidence="8">
    <location>
        <begin position="11"/>
        <end position="127"/>
    </location>
</feature>
<dbReference type="Pfam" id="PF02518">
    <property type="entry name" value="HATPase_c"/>
    <property type="match status" value="1"/>
</dbReference>
<evidence type="ECO:0000256" key="5">
    <source>
        <dbReference type="ARBA" id="ARBA00023012"/>
    </source>
</evidence>
<evidence type="ECO:0000313" key="10">
    <source>
        <dbReference type="Proteomes" id="UP000621307"/>
    </source>
</evidence>
<dbReference type="RefSeq" id="WP_190569822.1">
    <property type="nucleotide sequence ID" value="NZ_JACJQL010000042.1"/>
</dbReference>
<comment type="caution">
    <text evidence="9">The sequence shown here is derived from an EMBL/GenBank/DDBJ whole genome shotgun (WGS) entry which is preliminary data.</text>
</comment>
<dbReference type="EC" id="2.7.13.3" evidence="2"/>
<evidence type="ECO:0000256" key="3">
    <source>
        <dbReference type="ARBA" id="ARBA00022553"/>
    </source>
</evidence>
<dbReference type="SMART" id="SM00448">
    <property type="entry name" value="REC"/>
    <property type="match status" value="1"/>
</dbReference>
<keyword evidence="5" id="KW-0902">Two-component regulatory system</keyword>
<dbReference type="Gene3D" id="3.30.565.10">
    <property type="entry name" value="Histidine kinase-like ATPase, C-terminal domain"/>
    <property type="match status" value="1"/>
</dbReference>
<dbReference type="InterPro" id="IPR036890">
    <property type="entry name" value="HATPase_C_sf"/>
</dbReference>
<dbReference type="InterPro" id="IPR001789">
    <property type="entry name" value="Sig_transdc_resp-reg_receiver"/>
</dbReference>
<feature type="domain" description="Histidine kinase" evidence="7">
    <location>
        <begin position="176"/>
        <end position="436"/>
    </location>
</feature>
<evidence type="ECO:0000259" key="7">
    <source>
        <dbReference type="PROSITE" id="PS50109"/>
    </source>
</evidence>
<proteinExistence type="predicted"/>
<dbReference type="PROSITE" id="PS50109">
    <property type="entry name" value="HIS_KIN"/>
    <property type="match status" value="1"/>
</dbReference>
<dbReference type="EMBL" id="JACJQL010000042">
    <property type="protein sequence ID" value="MBD2254031.1"/>
    <property type="molecule type" value="Genomic_DNA"/>
</dbReference>
<dbReference type="PANTHER" id="PTHR43065">
    <property type="entry name" value="SENSOR HISTIDINE KINASE"/>
    <property type="match status" value="1"/>
</dbReference>
<keyword evidence="4" id="KW-0418">Kinase</keyword>
<dbReference type="Gene3D" id="1.10.287.130">
    <property type="match status" value="1"/>
</dbReference>
<dbReference type="Proteomes" id="UP000621307">
    <property type="component" value="Unassembled WGS sequence"/>
</dbReference>
<dbReference type="CDD" id="cd00082">
    <property type="entry name" value="HisKA"/>
    <property type="match status" value="1"/>
</dbReference>
<dbReference type="InterPro" id="IPR003661">
    <property type="entry name" value="HisK_dim/P_dom"/>
</dbReference>
<feature type="modified residue" description="4-aspartylphosphate" evidence="6">
    <location>
        <position position="60"/>
    </location>
</feature>
<evidence type="ECO:0000256" key="6">
    <source>
        <dbReference type="PROSITE-ProRule" id="PRU00169"/>
    </source>
</evidence>
<dbReference type="PANTHER" id="PTHR43065:SF50">
    <property type="entry name" value="HISTIDINE KINASE"/>
    <property type="match status" value="1"/>
</dbReference>
<dbReference type="InterPro" id="IPR004358">
    <property type="entry name" value="Sig_transdc_His_kin-like_C"/>
</dbReference>
<dbReference type="PROSITE" id="PS50110">
    <property type="entry name" value="RESPONSE_REGULATORY"/>
    <property type="match status" value="1"/>
</dbReference>
<evidence type="ECO:0000256" key="1">
    <source>
        <dbReference type="ARBA" id="ARBA00000085"/>
    </source>
</evidence>
<organism evidence="9 10">
    <name type="scientific">Nostoc parmelioides FACHB-3921</name>
    <dbReference type="NCBI Taxonomy" id="2692909"/>
    <lineage>
        <taxon>Bacteria</taxon>
        <taxon>Bacillati</taxon>
        <taxon>Cyanobacteriota</taxon>
        <taxon>Cyanophyceae</taxon>
        <taxon>Nostocales</taxon>
        <taxon>Nostocaceae</taxon>
        <taxon>Nostoc</taxon>
    </lineage>
</organism>
<evidence type="ECO:0000256" key="2">
    <source>
        <dbReference type="ARBA" id="ARBA00012438"/>
    </source>
</evidence>
<evidence type="ECO:0000259" key="8">
    <source>
        <dbReference type="PROSITE" id="PS50110"/>
    </source>
</evidence>
<gene>
    <name evidence="9" type="ORF">H6G14_22410</name>
</gene>
<keyword evidence="10" id="KW-1185">Reference proteome</keyword>
<accession>A0ABR8BJD1</accession>
<dbReference type="SMART" id="SM00388">
    <property type="entry name" value="HisKA"/>
    <property type="match status" value="1"/>
</dbReference>
<dbReference type="SUPFAM" id="SSF55874">
    <property type="entry name" value="ATPase domain of HSP90 chaperone/DNA topoisomerase II/histidine kinase"/>
    <property type="match status" value="1"/>
</dbReference>
<dbReference type="CDD" id="cd19920">
    <property type="entry name" value="REC_PA4781-like"/>
    <property type="match status" value="1"/>
</dbReference>
<keyword evidence="4" id="KW-0808">Transferase</keyword>
<evidence type="ECO:0000256" key="4">
    <source>
        <dbReference type="ARBA" id="ARBA00022777"/>
    </source>
</evidence>